<dbReference type="Proteomes" id="UP001165393">
    <property type="component" value="Unassembled WGS sequence"/>
</dbReference>
<dbReference type="InterPro" id="IPR011047">
    <property type="entry name" value="Quinoprotein_ADH-like_sf"/>
</dbReference>
<dbReference type="NCBIfam" id="TIGR03300">
    <property type="entry name" value="assembly_YfgL"/>
    <property type="match status" value="1"/>
</dbReference>
<sequence length="398" mass="43501">MKAWFRPLLIAGLGSLALAGCSLFEDDDEEQIIVAELVEFEKQFEAKELWSTSVGSGVGDHASRLRPAVAYDKVFAASRDGVVKALKKDNGKAVWETHLGEPDDERWFGGRHSAMVSGAITVAYQQLFIGTERGFVYSLNADTGEQRWKAVVGGEVLAPPAVSDGMVVVNTLSGKVYGLDAETGEEKWVFENAVQPLTLRGSGTPAISQGGVFMGTPDGKLNALFLDRGFQIWEEQVTQPSGTNDLERMVDVDADVIISGDAAYAVAYNGDLVSVELRTGREKWKRPYSSYQGMAIDGFDIYLSNSSSYVYSINRNDGSESWVNLNLENRQITTPSVVKGYVVVGDMEGYLHWLDDSTGEFVSRMEVDSDGLYSEAVVDEGVIYVQSRDGDVYAIETP</sequence>
<keyword evidence="8" id="KW-1185">Reference proteome</keyword>
<dbReference type="EMBL" id="JAMQGP010000004">
    <property type="protein sequence ID" value="MCM2680134.1"/>
    <property type="molecule type" value="Genomic_DNA"/>
</dbReference>
<dbReference type="GO" id="GO:0051205">
    <property type="term" value="P:protein insertion into membrane"/>
    <property type="evidence" value="ECO:0007669"/>
    <property type="project" value="UniProtKB-UniRule"/>
</dbReference>
<dbReference type="PROSITE" id="PS51257">
    <property type="entry name" value="PROKAR_LIPOPROTEIN"/>
    <property type="match status" value="1"/>
</dbReference>
<evidence type="ECO:0000259" key="6">
    <source>
        <dbReference type="Pfam" id="PF13360"/>
    </source>
</evidence>
<evidence type="ECO:0000256" key="4">
    <source>
        <dbReference type="HAMAP-Rule" id="MF_00923"/>
    </source>
</evidence>
<keyword evidence="4" id="KW-0449">Lipoprotein</keyword>
<feature type="signal peptide" evidence="5">
    <location>
        <begin position="1"/>
        <end position="19"/>
    </location>
</feature>
<organism evidence="7 8">
    <name type="scientific">Echinimonas agarilytica</name>
    <dbReference type="NCBI Taxonomy" id="1215918"/>
    <lineage>
        <taxon>Bacteria</taxon>
        <taxon>Pseudomonadati</taxon>
        <taxon>Pseudomonadota</taxon>
        <taxon>Gammaproteobacteria</taxon>
        <taxon>Alteromonadales</taxon>
        <taxon>Echinimonadaceae</taxon>
        <taxon>Echinimonas</taxon>
    </lineage>
</organism>
<evidence type="ECO:0000256" key="1">
    <source>
        <dbReference type="ARBA" id="ARBA00022729"/>
    </source>
</evidence>
<comment type="subcellular location">
    <subcellularLocation>
        <location evidence="4">Cell outer membrane</location>
        <topology evidence="4">Lipid-anchor</topology>
    </subcellularLocation>
</comment>
<keyword evidence="1 4" id="KW-0732">Signal</keyword>
<dbReference type="PANTHER" id="PTHR34512:SF30">
    <property type="entry name" value="OUTER MEMBRANE PROTEIN ASSEMBLY FACTOR BAMB"/>
    <property type="match status" value="1"/>
</dbReference>
<keyword evidence="3 4" id="KW-0998">Cell outer membrane</keyword>
<proteinExistence type="inferred from homology"/>
<dbReference type="GO" id="GO:0043165">
    <property type="term" value="P:Gram-negative-bacterium-type cell outer membrane assembly"/>
    <property type="evidence" value="ECO:0007669"/>
    <property type="project" value="UniProtKB-UniRule"/>
</dbReference>
<evidence type="ECO:0000313" key="8">
    <source>
        <dbReference type="Proteomes" id="UP001165393"/>
    </source>
</evidence>
<feature type="chain" id="PRO_5041269332" description="Outer membrane protein assembly factor BamB" evidence="5">
    <location>
        <begin position="20"/>
        <end position="398"/>
    </location>
</feature>
<dbReference type="NCBIfam" id="NF008351">
    <property type="entry name" value="PRK11138.1"/>
    <property type="match status" value="1"/>
</dbReference>
<comment type="function">
    <text evidence="4">Part of the outer membrane protein assembly complex, which is involved in assembly and insertion of beta-barrel proteins into the outer membrane.</text>
</comment>
<keyword evidence="4" id="KW-0564">Palmitate</keyword>
<feature type="domain" description="Pyrrolo-quinoline quinone repeat" evidence="6">
    <location>
        <begin position="79"/>
        <end position="323"/>
    </location>
</feature>
<comment type="caution">
    <text evidence="7">The sequence shown here is derived from an EMBL/GenBank/DDBJ whole genome shotgun (WGS) entry which is preliminary data.</text>
</comment>
<comment type="subunit">
    <text evidence="4">Part of the Bam complex.</text>
</comment>
<dbReference type="InterPro" id="IPR002372">
    <property type="entry name" value="PQQ_rpt_dom"/>
</dbReference>
<dbReference type="SUPFAM" id="SSF50998">
    <property type="entry name" value="Quinoprotein alcohol dehydrogenase-like"/>
    <property type="match status" value="1"/>
</dbReference>
<dbReference type="Pfam" id="PF13360">
    <property type="entry name" value="PQQ_2"/>
    <property type="match status" value="1"/>
</dbReference>
<dbReference type="InterPro" id="IPR018391">
    <property type="entry name" value="PQQ_b-propeller_rpt"/>
</dbReference>
<dbReference type="PANTHER" id="PTHR34512">
    <property type="entry name" value="CELL SURFACE PROTEIN"/>
    <property type="match status" value="1"/>
</dbReference>
<comment type="similarity">
    <text evidence="4">Belongs to the BamB family.</text>
</comment>
<protein>
    <recommendedName>
        <fullName evidence="4">Outer membrane protein assembly factor BamB</fullName>
    </recommendedName>
</protein>
<name>A0AA41W752_9GAMM</name>
<dbReference type="AlphaFoldDB" id="A0AA41W752"/>
<dbReference type="SMART" id="SM00564">
    <property type="entry name" value="PQQ"/>
    <property type="match status" value="5"/>
</dbReference>
<accession>A0AA41W752</accession>
<evidence type="ECO:0000256" key="3">
    <source>
        <dbReference type="ARBA" id="ARBA00023237"/>
    </source>
</evidence>
<evidence type="ECO:0000256" key="2">
    <source>
        <dbReference type="ARBA" id="ARBA00023136"/>
    </source>
</evidence>
<dbReference type="InterPro" id="IPR017687">
    <property type="entry name" value="BamB"/>
</dbReference>
<dbReference type="HAMAP" id="MF_00923">
    <property type="entry name" value="OM_assembly_BamB"/>
    <property type="match status" value="1"/>
</dbReference>
<evidence type="ECO:0000256" key="5">
    <source>
        <dbReference type="SAM" id="SignalP"/>
    </source>
</evidence>
<dbReference type="InterPro" id="IPR015943">
    <property type="entry name" value="WD40/YVTN_repeat-like_dom_sf"/>
</dbReference>
<evidence type="ECO:0000313" key="7">
    <source>
        <dbReference type="EMBL" id="MCM2680134.1"/>
    </source>
</evidence>
<keyword evidence="2 4" id="KW-0472">Membrane</keyword>
<dbReference type="GO" id="GO:0009279">
    <property type="term" value="C:cell outer membrane"/>
    <property type="evidence" value="ECO:0007669"/>
    <property type="project" value="UniProtKB-SubCell"/>
</dbReference>
<reference evidence="7 8" key="1">
    <citation type="journal article" date="2013" name="Antonie Van Leeuwenhoek">
        <title>Echinimonas agarilytica gen. nov., sp. nov., a new gammaproteobacterium isolated from the sea urchin Strongylocentrotus intermedius.</title>
        <authorList>
            <person name="Nedashkovskaya O.I."/>
            <person name="Stenkova A.M."/>
            <person name="Zhukova N.V."/>
            <person name="Van Trappen S."/>
            <person name="Lee J.S."/>
            <person name="Kim S.B."/>
        </authorList>
    </citation>
    <scope>NUCLEOTIDE SEQUENCE [LARGE SCALE GENOMIC DNA]</scope>
    <source>
        <strain evidence="7 8">KMM 6351</strain>
    </source>
</reference>
<dbReference type="Gene3D" id="2.130.10.10">
    <property type="entry name" value="YVTN repeat-like/Quinoprotein amine dehydrogenase"/>
    <property type="match status" value="1"/>
</dbReference>
<dbReference type="RefSeq" id="WP_251261558.1">
    <property type="nucleotide sequence ID" value="NZ_JAMQGP010000004.1"/>
</dbReference>
<gene>
    <name evidence="4 7" type="primary">bamB</name>
    <name evidence="7" type="ORF">NAF29_10705</name>
</gene>